<keyword evidence="2" id="KW-0175">Coiled coil</keyword>
<dbReference type="Gene3D" id="1.10.530.10">
    <property type="match status" value="1"/>
</dbReference>
<evidence type="ECO:0000259" key="3">
    <source>
        <dbReference type="Pfam" id="PF01464"/>
    </source>
</evidence>
<dbReference type="SUPFAM" id="SSF53955">
    <property type="entry name" value="Lysozyme-like"/>
    <property type="match status" value="1"/>
</dbReference>
<dbReference type="InterPro" id="IPR008258">
    <property type="entry name" value="Transglycosylase_SLT_dom_1"/>
</dbReference>
<protein>
    <submittedName>
        <fullName evidence="4">Chromosome partition protein Smc</fullName>
    </submittedName>
</protein>
<evidence type="ECO:0000256" key="2">
    <source>
        <dbReference type="SAM" id="Coils"/>
    </source>
</evidence>
<evidence type="ECO:0000313" key="4">
    <source>
        <dbReference type="EMBL" id="KAF1030649.1"/>
    </source>
</evidence>
<evidence type="ECO:0000313" key="5">
    <source>
        <dbReference type="Proteomes" id="UP000467522"/>
    </source>
</evidence>
<proteinExistence type="inferred from homology"/>
<feature type="domain" description="Transglycosylase SLT" evidence="3">
    <location>
        <begin position="304"/>
        <end position="402"/>
    </location>
</feature>
<evidence type="ECO:0000256" key="1">
    <source>
        <dbReference type="ARBA" id="ARBA00007734"/>
    </source>
</evidence>
<dbReference type="PANTHER" id="PTHR37423">
    <property type="entry name" value="SOLUBLE LYTIC MUREIN TRANSGLYCOSYLASE-RELATED"/>
    <property type="match status" value="1"/>
</dbReference>
<dbReference type="InterPro" id="IPR023346">
    <property type="entry name" value="Lysozyme-like_dom_sf"/>
</dbReference>
<accession>A0A833PJ86</accession>
<reference evidence="5" key="1">
    <citation type="journal article" date="2020" name="MBio">
        <title>Horizontal gene transfer to a defensive symbiont with a reduced genome amongst a multipartite beetle microbiome.</title>
        <authorList>
            <person name="Waterworth S.C."/>
            <person name="Florez L.V."/>
            <person name="Rees E.R."/>
            <person name="Hertweck C."/>
            <person name="Kaltenpoth M."/>
            <person name="Kwan J.C."/>
        </authorList>
    </citation>
    <scope>NUCLEOTIDE SEQUENCE [LARGE SCALE GENOMIC DNA]</scope>
</reference>
<dbReference type="RefSeq" id="WP_278651271.1">
    <property type="nucleotide sequence ID" value="NZ_WNDV01000066.1"/>
</dbReference>
<sequence>MPIDPLYEDTTSAYLTGQGNVQLPPEPKPQPSTGLGSVGLAVSLGAVQGAARFAGAAADLTAGASEMFTDPTESLLNPQAQQEADRRLGETLQKQRAGTLFTSAAGQRLYSLSDMLRPDPNNTTTTDQIVQGAVSGLVQVVPSAVLGGPAAGAAAGGASLGLGRAEELKREGVDVGTRTAVGAVEGALGAAGAVLPAGGSTIARTLGLVAVGGPGMAISQATAEKAILRNAGYGHLSDQMGDPLDPLNWGPATGISFFMGGLHAGGMSMTARAARAADPATPLPTLDVAVRKQLPYDSPILSSYITTAAQREGVPPGLMLALIHAGEKSNSNQVSPKGAAGVAQMMPDNLKKFGVIDPKDPMQSIDGMARYLKATQDQYGGNVQAMIADYNGGPRQAAAVLRGERPAAAETAAYMDRVNDYLTNRVGDDIRFTPSPQEVDAALMARGQRIVDDAYVFGTPDDVNGMAAHQDAFELAARQMDDGGYPDVSRYFTPDDVTRANALEGLIADAESYRGDLASTASNLAEPGAVAQARAELDQLRANALDTSPEGVKELTRQLQAQGTKYKAAAAEAQRRIDAAQADHEAQVARLQQMIDQNAEAQRASDQLPTLDSQIEQMRTARAGIDVPATRRTQIADFVSSLARAQREADRAPAVRAAEAAQRGADVTAAAAEQTPGVTSGAAAARAPSSADILAAAVRDLTGAGDPAARPTSAVESNLREAAAATPDAQVEFDATAGEFRGSLRDALDTIDAEHAATMADAKLFEVAANCFIRTME</sequence>
<organism evidence="4 5">
    <name type="scientific">Burkholderia lata (strain ATCC 17760 / DSM 23089 / LMG 22485 / NCIMB 9086 / R18194 / 383)</name>
    <dbReference type="NCBI Taxonomy" id="482957"/>
    <lineage>
        <taxon>Bacteria</taxon>
        <taxon>Pseudomonadati</taxon>
        <taxon>Pseudomonadota</taxon>
        <taxon>Betaproteobacteria</taxon>
        <taxon>Burkholderiales</taxon>
        <taxon>Burkholderiaceae</taxon>
        <taxon>Burkholderia</taxon>
        <taxon>Burkholderia cepacia complex</taxon>
    </lineage>
</organism>
<gene>
    <name evidence="4" type="primary">smc_5</name>
    <name evidence="4" type="ORF">GAK33_07885</name>
</gene>
<comment type="caution">
    <text evidence="4">The sequence shown here is derived from an EMBL/GenBank/DDBJ whole genome shotgun (WGS) entry which is preliminary data.</text>
</comment>
<dbReference type="CDD" id="cd00254">
    <property type="entry name" value="LT-like"/>
    <property type="match status" value="1"/>
</dbReference>
<dbReference type="Pfam" id="PF01464">
    <property type="entry name" value="SLT"/>
    <property type="match status" value="1"/>
</dbReference>
<comment type="similarity">
    <text evidence="1">Belongs to the transglycosylase Slt family.</text>
</comment>
<dbReference type="AlphaFoldDB" id="A0A833PJ86"/>
<dbReference type="PANTHER" id="PTHR37423:SF2">
    <property type="entry name" value="MEMBRANE-BOUND LYTIC MUREIN TRANSGLYCOSYLASE C"/>
    <property type="match status" value="1"/>
</dbReference>
<name>A0A833PJ86_BURL3</name>
<feature type="coiled-coil region" evidence="2">
    <location>
        <begin position="552"/>
        <end position="590"/>
    </location>
</feature>
<dbReference type="Proteomes" id="UP000467522">
    <property type="component" value="Unassembled WGS sequence"/>
</dbReference>
<dbReference type="EMBL" id="WNDV01000066">
    <property type="protein sequence ID" value="KAF1030649.1"/>
    <property type="molecule type" value="Genomic_DNA"/>
</dbReference>